<name>A0A5J4Q4V4_9EUKA</name>
<gene>
    <name evidence="1" type="ORF">EZS28_055313</name>
</gene>
<dbReference type="EMBL" id="SNRW01047145">
    <property type="protein sequence ID" value="KAA6316088.1"/>
    <property type="molecule type" value="Genomic_DNA"/>
</dbReference>
<dbReference type="AlphaFoldDB" id="A0A5J4Q4V4"/>
<dbReference type="Proteomes" id="UP000324800">
    <property type="component" value="Unassembled WGS sequence"/>
</dbReference>
<accession>A0A5J4Q4V4</accession>
<protein>
    <submittedName>
        <fullName evidence="1">Uncharacterized protein</fullName>
    </submittedName>
</protein>
<proteinExistence type="predicted"/>
<evidence type="ECO:0000313" key="1">
    <source>
        <dbReference type="EMBL" id="KAA6316088.1"/>
    </source>
</evidence>
<reference evidence="1 2" key="1">
    <citation type="submission" date="2019-03" db="EMBL/GenBank/DDBJ databases">
        <title>Single cell metagenomics reveals metabolic interactions within the superorganism composed of flagellate Streblomastix strix and complex community of Bacteroidetes bacteria on its surface.</title>
        <authorList>
            <person name="Treitli S.C."/>
            <person name="Kolisko M."/>
            <person name="Husnik F."/>
            <person name="Keeling P."/>
            <person name="Hampl V."/>
        </authorList>
    </citation>
    <scope>NUCLEOTIDE SEQUENCE [LARGE SCALE GENOMIC DNA]</scope>
    <source>
        <strain evidence="1">ST1C</strain>
    </source>
</reference>
<sequence length="19" mass="2194">LVDIEAVLNTSRWLIIPQL</sequence>
<feature type="non-terminal residue" evidence="1">
    <location>
        <position position="1"/>
    </location>
</feature>
<evidence type="ECO:0000313" key="2">
    <source>
        <dbReference type="Proteomes" id="UP000324800"/>
    </source>
</evidence>
<organism evidence="1 2">
    <name type="scientific">Streblomastix strix</name>
    <dbReference type="NCBI Taxonomy" id="222440"/>
    <lineage>
        <taxon>Eukaryota</taxon>
        <taxon>Metamonada</taxon>
        <taxon>Preaxostyla</taxon>
        <taxon>Oxymonadida</taxon>
        <taxon>Streblomastigidae</taxon>
        <taxon>Streblomastix</taxon>
    </lineage>
</organism>
<comment type="caution">
    <text evidence="1">The sequence shown here is derived from an EMBL/GenBank/DDBJ whole genome shotgun (WGS) entry which is preliminary data.</text>
</comment>